<keyword evidence="2 3" id="KW-0808">Transferase</keyword>
<dbReference type="InterPro" id="IPR029063">
    <property type="entry name" value="SAM-dependent_MTases_sf"/>
</dbReference>
<gene>
    <name evidence="3" type="ORF">ENSA7_10390</name>
</gene>
<reference evidence="3 4" key="1">
    <citation type="submission" date="2018-03" db="EMBL/GenBank/DDBJ databases">
        <title>Draft Genome Sequences of the Obligatory Marine Myxobacteria Enhygromyxa salina SWB007.</title>
        <authorList>
            <person name="Poehlein A."/>
            <person name="Moghaddam J.A."/>
            <person name="Harms H."/>
            <person name="Alanjari M."/>
            <person name="Koenig G.M."/>
            <person name="Daniel R."/>
            <person name="Schaeberle T.F."/>
        </authorList>
    </citation>
    <scope>NUCLEOTIDE SEQUENCE [LARGE SCALE GENOMIC DNA]</scope>
    <source>
        <strain evidence="3 4">SWB007</strain>
    </source>
</reference>
<comment type="caution">
    <text evidence="3">The sequence shown here is derived from an EMBL/GenBank/DDBJ whole genome shotgun (WGS) entry which is preliminary data.</text>
</comment>
<dbReference type="PANTHER" id="PTHR43619:SF2">
    <property type="entry name" value="S-ADENOSYL-L-METHIONINE-DEPENDENT METHYLTRANSFERASES SUPERFAMILY PROTEIN"/>
    <property type="match status" value="1"/>
</dbReference>
<dbReference type="Gene3D" id="3.40.50.150">
    <property type="entry name" value="Vaccinia Virus protein VP39"/>
    <property type="match status" value="1"/>
</dbReference>
<protein>
    <submittedName>
        <fullName evidence="3">Leucine carboxyl methyltransferase</fullName>
    </submittedName>
</protein>
<sequence>MTDKQHVELGGVAETLMIPLWCRAVETERGRALLRDPKAREIVAQLDYDFDRRFAGLRALAFRACLRTVMIDRWVQAFLRAHPAGVVVEIGTGLNTRFERLDNGSVRWFDLDLPDSLALRRRFFTDSARRTMIEGAFGDHAWIDELHQQLTADGDHGADRPIMFVSEAVLVYLTEPTVRRGFDQLAEVFPASEFVFDTVSRAALAASDRPMMQTYQAPFVWGCDDPSPIEAWGHQLVARTTMAELPFAVRRRVPLEHRIAWPYLRLFRSQRLRSHALNRFRLRPAREHA</sequence>
<dbReference type="Proteomes" id="UP000238823">
    <property type="component" value="Unassembled WGS sequence"/>
</dbReference>
<dbReference type="RefSeq" id="WP_106088093.1">
    <property type="nucleotide sequence ID" value="NZ_PVNL01000030.1"/>
</dbReference>
<dbReference type="Pfam" id="PF04072">
    <property type="entry name" value="LCM"/>
    <property type="match status" value="1"/>
</dbReference>
<accession>A0A2S9YVH4</accession>
<organism evidence="3 4">
    <name type="scientific">Enhygromyxa salina</name>
    <dbReference type="NCBI Taxonomy" id="215803"/>
    <lineage>
        <taxon>Bacteria</taxon>
        <taxon>Pseudomonadati</taxon>
        <taxon>Myxococcota</taxon>
        <taxon>Polyangia</taxon>
        <taxon>Nannocystales</taxon>
        <taxon>Nannocystaceae</taxon>
        <taxon>Enhygromyxa</taxon>
    </lineage>
</organism>
<evidence type="ECO:0000313" key="4">
    <source>
        <dbReference type="Proteomes" id="UP000238823"/>
    </source>
</evidence>
<dbReference type="EMBL" id="PVNL01000030">
    <property type="protein sequence ID" value="PRQ09049.1"/>
    <property type="molecule type" value="Genomic_DNA"/>
</dbReference>
<dbReference type="SUPFAM" id="SSF53335">
    <property type="entry name" value="S-adenosyl-L-methionine-dependent methyltransferases"/>
    <property type="match status" value="1"/>
</dbReference>
<dbReference type="InterPro" id="IPR016874">
    <property type="entry name" value="TcmP-like"/>
</dbReference>
<proteinExistence type="predicted"/>
<evidence type="ECO:0000256" key="1">
    <source>
        <dbReference type="ARBA" id="ARBA00022603"/>
    </source>
</evidence>
<evidence type="ECO:0000256" key="2">
    <source>
        <dbReference type="ARBA" id="ARBA00022679"/>
    </source>
</evidence>
<dbReference type="AlphaFoldDB" id="A0A2S9YVH4"/>
<evidence type="ECO:0000313" key="3">
    <source>
        <dbReference type="EMBL" id="PRQ09049.1"/>
    </source>
</evidence>
<dbReference type="InterPro" id="IPR007213">
    <property type="entry name" value="Ppm1/Ppm2/Tcmp"/>
</dbReference>
<keyword evidence="1 3" id="KW-0489">Methyltransferase</keyword>
<dbReference type="PANTHER" id="PTHR43619">
    <property type="entry name" value="S-ADENOSYL-L-METHIONINE-DEPENDENT METHYLTRANSFERASE YKTD-RELATED"/>
    <property type="match status" value="1"/>
</dbReference>
<dbReference type="GO" id="GO:0032259">
    <property type="term" value="P:methylation"/>
    <property type="evidence" value="ECO:0007669"/>
    <property type="project" value="UniProtKB-KW"/>
</dbReference>
<dbReference type="GO" id="GO:0008168">
    <property type="term" value="F:methyltransferase activity"/>
    <property type="evidence" value="ECO:0007669"/>
    <property type="project" value="UniProtKB-KW"/>
</dbReference>
<dbReference type="PIRSF" id="PIRSF028177">
    <property type="entry name" value="Polyketide_synth_Omtfrase_TcmP"/>
    <property type="match status" value="1"/>
</dbReference>
<name>A0A2S9YVH4_9BACT</name>
<dbReference type="OrthoDB" id="9800233at2"/>